<dbReference type="OrthoDB" id="4062651at2759"/>
<dbReference type="FunFam" id="1.10.510.10:FF:000583">
    <property type="entry name" value="Inactive leucine-rich repeat receptor-like protein kinase CORYNE"/>
    <property type="match status" value="1"/>
</dbReference>
<dbReference type="Gramene" id="TraesLDM3B03G01741510.1">
    <property type="protein sequence ID" value="TraesLDM3B03G01741510.1"/>
    <property type="gene ID" value="TraesLDM3B03G01741510"/>
</dbReference>
<dbReference type="Gramene" id="TraesJAG3B03G01749880.1">
    <property type="protein sequence ID" value="TraesJAG3B03G01749880.1"/>
    <property type="gene ID" value="TraesJAG3B03G01749880"/>
</dbReference>
<sequence length="427" mass="45556">MAPGAGTAAATKNPTKTLAAILLLVLLLADLPLCASQPPLHSQPLPATQSPAAPLPPPQPSAPHARAGGAARLRRIALGVLLGSLAGFLLSLAFLYAIRVAVLHAGNAPAVARGPVSFTPQISPKSLQGALPSARPLARGPRGTYHKLDLDGDLTVAVKVLDLAAASRAEASPSPSRPANGSNSKSDMRRVQRQLELLARVRHLNVMSLKAYVRDADRLSLVYDFVPGGSLEDVMKRVRSQQVSLSWDTRNRIAAGVAKGLRHLHFECNPRILHCNLKPSNVMLEEGFEPVLADCGVARLIDSGSPDPQSSGSLYTAPECYQSSRYTDKCDVYAFGMILGVLLTGKDPSDPFFSGESGRGSLARWLRHMQHSGDMKEALDSSIVGEEVDEEEMVMAIRIAIVCLSELPADRPSSDELVAMLAQLHSF</sequence>
<dbReference type="GO" id="GO:0005524">
    <property type="term" value="F:ATP binding"/>
    <property type="evidence" value="ECO:0007669"/>
    <property type="project" value="InterPro"/>
</dbReference>
<dbReference type="Gramene" id="TraesCS3B02G475600.1">
    <property type="protein sequence ID" value="TraesCS3B02G475600.1"/>
    <property type="gene ID" value="TraesCS3B02G475600"/>
</dbReference>
<dbReference type="Gramene" id="TraesLAC3B03G01683590.1">
    <property type="protein sequence ID" value="TraesLAC3B03G01683590.1"/>
    <property type="gene ID" value="TraesLAC3B03G01683590"/>
</dbReference>
<gene>
    <name evidence="5" type="primary">LOC123072101</name>
</gene>
<reference evidence="5" key="2">
    <citation type="submission" date="2018-10" db="UniProtKB">
        <authorList>
            <consortium name="EnsemblPlants"/>
        </authorList>
    </citation>
    <scope>IDENTIFICATION</scope>
</reference>
<evidence type="ECO:0000313" key="6">
    <source>
        <dbReference type="Proteomes" id="UP000019116"/>
    </source>
</evidence>
<dbReference type="SUPFAM" id="SSF56112">
    <property type="entry name" value="Protein kinase-like (PK-like)"/>
    <property type="match status" value="1"/>
</dbReference>
<keyword evidence="3" id="KW-0732">Signal</keyword>
<dbReference type="RefSeq" id="XP_044351595.1">
    <property type="nucleotide sequence ID" value="XM_044495660.1"/>
</dbReference>
<feature type="region of interest" description="Disordered" evidence="1">
    <location>
        <begin position="42"/>
        <end position="67"/>
    </location>
</feature>
<dbReference type="SMR" id="A0A3B6FVI4"/>
<protein>
    <recommendedName>
        <fullName evidence="4">Protein kinase domain-containing protein</fullName>
    </recommendedName>
</protein>
<feature type="compositionally biased region" description="Low complexity" evidence="1">
    <location>
        <begin position="42"/>
        <end position="52"/>
    </location>
</feature>
<feature type="compositionally biased region" description="Low complexity" evidence="1">
    <location>
        <begin position="169"/>
        <end position="179"/>
    </location>
</feature>
<dbReference type="STRING" id="4565.A0A3B6FVI4"/>
<dbReference type="PaxDb" id="4565-Traes_3B_A7CC68640.1"/>
<evidence type="ECO:0000256" key="3">
    <source>
        <dbReference type="SAM" id="SignalP"/>
    </source>
</evidence>
<dbReference type="EnsemblPlants" id="TraesCS3B02G475600.1">
    <property type="protein sequence ID" value="TraesCS3B02G475600.1"/>
    <property type="gene ID" value="TraesCS3B02G475600"/>
</dbReference>
<feature type="signal peptide" evidence="3">
    <location>
        <begin position="1"/>
        <end position="36"/>
    </location>
</feature>
<accession>A0A3B6FVI4</accession>
<dbReference type="PANTHER" id="PTHR48055:SF22">
    <property type="entry name" value="LEUCINE-RICH REPEAT RECEPTOR-LIKE SERINE_THREONINE_TYROSINE-PROTEIN KINASE SOBIR1"/>
    <property type="match status" value="1"/>
</dbReference>
<feature type="domain" description="Protein kinase" evidence="4">
    <location>
        <begin position="131"/>
        <end position="427"/>
    </location>
</feature>
<dbReference type="AlphaFoldDB" id="A0A3B6FVI4"/>
<feature type="transmembrane region" description="Helical" evidence="2">
    <location>
        <begin position="76"/>
        <end position="98"/>
    </location>
</feature>
<dbReference type="PANTHER" id="PTHR48055">
    <property type="entry name" value="LEUCINE-RICH REPEAT RECEPTOR PROTEIN KINASE EMS1"/>
    <property type="match status" value="1"/>
</dbReference>
<dbReference type="Pfam" id="PF00069">
    <property type="entry name" value="Pkinase"/>
    <property type="match status" value="1"/>
</dbReference>
<dbReference type="Gene3D" id="3.30.200.20">
    <property type="entry name" value="Phosphorylase Kinase, domain 1"/>
    <property type="match status" value="1"/>
</dbReference>
<dbReference type="Gene3D" id="1.10.510.10">
    <property type="entry name" value="Transferase(Phosphotransferase) domain 1"/>
    <property type="match status" value="1"/>
</dbReference>
<evidence type="ECO:0000256" key="2">
    <source>
        <dbReference type="SAM" id="Phobius"/>
    </source>
</evidence>
<feature type="chain" id="PRO_5043174109" description="Protein kinase domain-containing protein" evidence="3">
    <location>
        <begin position="37"/>
        <end position="427"/>
    </location>
</feature>
<evidence type="ECO:0000313" key="5">
    <source>
        <dbReference type="EnsemblPlants" id="TraesCS3B02G475600.1"/>
    </source>
</evidence>
<dbReference type="PROSITE" id="PS50011">
    <property type="entry name" value="PROTEIN_KINASE_DOM"/>
    <property type="match status" value="1"/>
</dbReference>
<keyword evidence="2" id="KW-0812">Transmembrane</keyword>
<dbReference type="Gramene" id="TraesWEE_scaffold_071256_01G000100.1">
    <property type="protein sequence ID" value="TraesWEE_scaffold_071256_01G000100.1"/>
    <property type="gene ID" value="TraesWEE_scaffold_071256_01G000100"/>
</dbReference>
<reference evidence="5" key="1">
    <citation type="submission" date="2018-08" db="EMBL/GenBank/DDBJ databases">
        <authorList>
            <person name="Rossello M."/>
        </authorList>
    </citation>
    <scope>NUCLEOTIDE SEQUENCE [LARGE SCALE GENOMIC DNA]</scope>
    <source>
        <strain evidence="5">cv. Chinese Spring</strain>
    </source>
</reference>
<keyword evidence="6" id="KW-1185">Reference proteome</keyword>
<dbReference type="Gramene" id="TraesMAC3B03G01742800.1">
    <property type="protein sequence ID" value="TraesMAC3B03G01742800.1"/>
    <property type="gene ID" value="TraesMAC3B03G01742800"/>
</dbReference>
<dbReference type="GO" id="GO:0005886">
    <property type="term" value="C:plasma membrane"/>
    <property type="evidence" value="ECO:0000318"/>
    <property type="project" value="GO_Central"/>
</dbReference>
<evidence type="ECO:0000256" key="1">
    <source>
        <dbReference type="SAM" id="MobiDB-lite"/>
    </source>
</evidence>
<dbReference type="OMA" id="MTKVRAQ"/>
<dbReference type="InterPro" id="IPR011009">
    <property type="entry name" value="Kinase-like_dom_sf"/>
</dbReference>
<dbReference type="Proteomes" id="UP000019116">
    <property type="component" value="Chromosome 3B"/>
</dbReference>
<dbReference type="Gramene" id="TraesCS3B03G1175100.1">
    <property type="protein sequence ID" value="TraesCS3B03G1175100.1.CDS"/>
    <property type="gene ID" value="TraesCS3B03G1175100"/>
</dbReference>
<dbReference type="Gramene" id="TraesNOR3B03G01765570.1">
    <property type="protein sequence ID" value="TraesNOR3B03G01765570.1"/>
    <property type="gene ID" value="TraesNOR3B03G01765570"/>
</dbReference>
<name>A0A3B6FVI4_WHEAT</name>
<dbReference type="InterPro" id="IPR051564">
    <property type="entry name" value="LRR_receptor-like_kinase"/>
</dbReference>
<dbReference type="GeneID" id="123072101"/>
<dbReference type="InterPro" id="IPR000719">
    <property type="entry name" value="Prot_kinase_dom"/>
</dbReference>
<organism evidence="5">
    <name type="scientific">Triticum aestivum</name>
    <name type="common">Wheat</name>
    <dbReference type="NCBI Taxonomy" id="4565"/>
    <lineage>
        <taxon>Eukaryota</taxon>
        <taxon>Viridiplantae</taxon>
        <taxon>Streptophyta</taxon>
        <taxon>Embryophyta</taxon>
        <taxon>Tracheophyta</taxon>
        <taxon>Spermatophyta</taxon>
        <taxon>Magnoliopsida</taxon>
        <taxon>Liliopsida</taxon>
        <taxon>Poales</taxon>
        <taxon>Poaceae</taxon>
        <taxon>BOP clade</taxon>
        <taxon>Pooideae</taxon>
        <taxon>Triticodae</taxon>
        <taxon>Triticeae</taxon>
        <taxon>Triticinae</taxon>
        <taxon>Triticum</taxon>
    </lineage>
</organism>
<dbReference type="Gramene" id="TraesSTA3B03G01731280.1">
    <property type="protein sequence ID" value="TraesSTA3B03G01731280.1"/>
    <property type="gene ID" value="TraesSTA3B03G01731280"/>
</dbReference>
<keyword evidence="2" id="KW-0472">Membrane</keyword>
<evidence type="ECO:0000259" key="4">
    <source>
        <dbReference type="PROSITE" id="PS50011"/>
    </source>
</evidence>
<keyword evidence="2" id="KW-1133">Transmembrane helix</keyword>
<dbReference type="GO" id="GO:0004674">
    <property type="term" value="F:protein serine/threonine kinase activity"/>
    <property type="evidence" value="ECO:0000318"/>
    <property type="project" value="GO_Central"/>
</dbReference>
<proteinExistence type="predicted"/>
<feature type="region of interest" description="Disordered" evidence="1">
    <location>
        <begin position="169"/>
        <end position="189"/>
    </location>
</feature>